<evidence type="ECO:0000313" key="1">
    <source>
        <dbReference type="EMBL" id="DAE92075.1"/>
    </source>
</evidence>
<accession>A0A8S5RRT4</accession>
<name>A0A8S5RRT4_9CAUD</name>
<organism evidence="1">
    <name type="scientific">Myoviridae sp. ct5xZ3</name>
    <dbReference type="NCBI Taxonomy" id="2827601"/>
    <lineage>
        <taxon>Viruses</taxon>
        <taxon>Duplodnaviria</taxon>
        <taxon>Heunggongvirae</taxon>
        <taxon>Uroviricota</taxon>
        <taxon>Caudoviricetes</taxon>
    </lineage>
</organism>
<protein>
    <submittedName>
        <fullName evidence="1">Baseplate wedge protein</fullName>
    </submittedName>
</protein>
<dbReference type="EMBL" id="BK057794">
    <property type="protein sequence ID" value="DAE92075.1"/>
    <property type="molecule type" value="Genomic_DNA"/>
</dbReference>
<sequence length="485" mass="53090">MSDYGVTEKGFVIKRMDTIMDEMHADLTQGFGFDTRLKSPSFLNVLVTTTANQIAEIWETLQDSYYAKYPATSTGLSLDNSVQYGGIKRKGSKQTSYPLHCTGTDGTYVREGAIVATNTNPEIRLFSAQEFQITREAFNRARIRVAVVENGVYTVTINGTQYSYSNSSADEDTILKGLAAAITDTGFTITHDADAGVLNIEDKTKTRSSTLALTDNLTTYDVTSIATFLTEEYGKITLPYGIVSKFINNITGFTGVTNILEPTYGRSQESDIELRQSYIAKSALRSNTMIDSIIAELLNNVEDVESASGYENDDDVVDEFGLKPHSVEVIVEGGDETEIAKAILRRKAGGIQTNGSVVVNVTGEYGDPIPVRFNRPEYLYTWIKVVLHGDSSKLPTNYAALTNQSIVQDGSQLVAGSDLLIQLLTPGIYDAVAGVTMADIYTAYSTQKGYIPKPSDYTKSNIPVTKRQKVVIDENRIEVSFSADS</sequence>
<reference evidence="1" key="1">
    <citation type="journal article" date="2021" name="Proc. Natl. Acad. Sci. U.S.A.">
        <title>A Catalog of Tens of Thousands of Viruses from Human Metagenomes Reveals Hidden Associations with Chronic Diseases.</title>
        <authorList>
            <person name="Tisza M.J."/>
            <person name="Buck C.B."/>
        </authorList>
    </citation>
    <scope>NUCLEOTIDE SEQUENCE</scope>
    <source>
        <strain evidence="1">Ct5xZ3</strain>
    </source>
</reference>
<proteinExistence type="predicted"/>